<evidence type="ECO:0008006" key="3">
    <source>
        <dbReference type="Google" id="ProtNLM"/>
    </source>
</evidence>
<name>A0A7J8N724_9ROSI</name>
<organism evidence="1 2">
    <name type="scientific">Gossypium lobatum</name>
    <dbReference type="NCBI Taxonomy" id="34289"/>
    <lineage>
        <taxon>Eukaryota</taxon>
        <taxon>Viridiplantae</taxon>
        <taxon>Streptophyta</taxon>
        <taxon>Embryophyta</taxon>
        <taxon>Tracheophyta</taxon>
        <taxon>Spermatophyta</taxon>
        <taxon>Magnoliopsida</taxon>
        <taxon>eudicotyledons</taxon>
        <taxon>Gunneridae</taxon>
        <taxon>Pentapetalae</taxon>
        <taxon>rosids</taxon>
        <taxon>malvids</taxon>
        <taxon>Malvales</taxon>
        <taxon>Malvaceae</taxon>
        <taxon>Malvoideae</taxon>
        <taxon>Gossypium</taxon>
    </lineage>
</organism>
<evidence type="ECO:0000313" key="1">
    <source>
        <dbReference type="EMBL" id="MBA0572640.1"/>
    </source>
</evidence>
<comment type="caution">
    <text evidence="1">The sequence shown here is derived from an EMBL/GenBank/DDBJ whole genome shotgun (WGS) entry which is preliminary data.</text>
</comment>
<feature type="non-terminal residue" evidence="1">
    <location>
        <position position="1"/>
    </location>
</feature>
<dbReference type="EMBL" id="JABEZX010000012">
    <property type="protein sequence ID" value="MBA0572640.1"/>
    <property type="molecule type" value="Genomic_DNA"/>
</dbReference>
<protein>
    <recommendedName>
        <fullName evidence="3">RNase H type-1 domain-containing protein</fullName>
    </recommendedName>
</protein>
<sequence>MYSIFDAELWSNLDDLALLQDRDLSRILIKTDSLEAIHASHVPRKVNLVADRIAKTVSVDLKGINVLTITPTNLLEALE</sequence>
<dbReference type="AlphaFoldDB" id="A0A7J8N724"/>
<gene>
    <name evidence="1" type="ORF">Golob_002967</name>
</gene>
<dbReference type="Proteomes" id="UP000593572">
    <property type="component" value="Unassembled WGS sequence"/>
</dbReference>
<proteinExistence type="predicted"/>
<evidence type="ECO:0000313" key="2">
    <source>
        <dbReference type="Proteomes" id="UP000593572"/>
    </source>
</evidence>
<accession>A0A7J8N724</accession>
<reference evidence="1 2" key="1">
    <citation type="journal article" date="2019" name="Genome Biol. Evol.">
        <title>Insights into the evolution of the New World diploid cottons (Gossypium, subgenus Houzingenia) based on genome sequencing.</title>
        <authorList>
            <person name="Grover C.E."/>
            <person name="Arick M.A. 2nd"/>
            <person name="Thrash A."/>
            <person name="Conover J.L."/>
            <person name="Sanders W.S."/>
            <person name="Peterson D.G."/>
            <person name="Frelichowski J.E."/>
            <person name="Scheffler J.A."/>
            <person name="Scheffler B.E."/>
            <person name="Wendel J.F."/>
        </authorList>
    </citation>
    <scope>NUCLEOTIDE SEQUENCE [LARGE SCALE GENOMIC DNA]</scope>
    <source>
        <strain evidence="1">157</strain>
        <tissue evidence="1">Leaf</tissue>
    </source>
</reference>
<keyword evidence="2" id="KW-1185">Reference proteome</keyword>